<protein>
    <submittedName>
        <fullName evidence="2">DUF4143 domain-containing protein</fullName>
    </submittedName>
</protein>
<name>A0ABT7DPI6_9ACTN</name>
<organism evidence="2 3">
    <name type="scientific">Gordonibacter faecis</name>
    <dbReference type="NCBI Taxonomy" id="3047475"/>
    <lineage>
        <taxon>Bacteria</taxon>
        <taxon>Bacillati</taxon>
        <taxon>Actinomycetota</taxon>
        <taxon>Coriobacteriia</taxon>
        <taxon>Eggerthellales</taxon>
        <taxon>Eggerthellaceae</taxon>
        <taxon>Gordonibacter</taxon>
    </lineage>
</organism>
<gene>
    <name evidence="2" type="ORF">QNJ86_11665</name>
</gene>
<evidence type="ECO:0000259" key="1">
    <source>
        <dbReference type="Pfam" id="PF13635"/>
    </source>
</evidence>
<keyword evidence="3" id="KW-1185">Reference proteome</keyword>
<reference evidence="2 3" key="1">
    <citation type="submission" date="2023-05" db="EMBL/GenBank/DDBJ databases">
        <title>Gordonibacter KGMB12511T sp. nov., isolated from faeces of healthy Korean.</title>
        <authorList>
            <person name="Kim H.S."/>
            <person name="Kim J.-S."/>
            <person name="Suh M.K."/>
            <person name="Eom M.K."/>
            <person name="Do H.E."/>
            <person name="Lee J.-S."/>
        </authorList>
    </citation>
    <scope>NUCLEOTIDE SEQUENCE [LARGE SCALE GENOMIC DNA]</scope>
    <source>
        <strain evidence="2 3">KGMB12511</strain>
    </source>
</reference>
<accession>A0ABT7DPI6</accession>
<dbReference type="EMBL" id="JASJEU010000022">
    <property type="protein sequence ID" value="MDJ1651459.1"/>
    <property type="molecule type" value="Genomic_DNA"/>
</dbReference>
<evidence type="ECO:0000313" key="3">
    <source>
        <dbReference type="Proteomes" id="UP001232750"/>
    </source>
</evidence>
<dbReference type="Proteomes" id="UP001232750">
    <property type="component" value="Unassembled WGS sequence"/>
</dbReference>
<dbReference type="PANTHER" id="PTHR43566">
    <property type="entry name" value="CONSERVED PROTEIN"/>
    <property type="match status" value="1"/>
</dbReference>
<comment type="caution">
    <text evidence="2">The sequence shown here is derived from an EMBL/GenBank/DDBJ whole genome shotgun (WGS) entry which is preliminary data.</text>
</comment>
<proteinExistence type="predicted"/>
<dbReference type="Pfam" id="PF13635">
    <property type="entry name" value="DUF4143"/>
    <property type="match status" value="1"/>
</dbReference>
<sequence length="207" mass="23371">MKKNTQQKRRASQARRRKPALLRALFELGALYSGQEISYRKIIGQLDDKGNTDTITHYLDLLSQAGLLSGLKKYSDKLLEAKTSSPRLLVHDTSLMVATSGEDRAALMEDPDRRGHLVESAVGAYLLARSRKEHFDLYWWRDGTAEVDFVIKKGKKRTALEVKSGRPKRTKGLGEFVSRFPGTYSLIIGSKDFPIEDFLLGKVPLFQ</sequence>
<dbReference type="PANTHER" id="PTHR43566:SF1">
    <property type="entry name" value="AAA+ ATPASE DOMAIN-CONTAINING PROTEIN"/>
    <property type="match status" value="1"/>
</dbReference>
<dbReference type="InterPro" id="IPR025420">
    <property type="entry name" value="DUF4143"/>
</dbReference>
<evidence type="ECO:0000313" key="2">
    <source>
        <dbReference type="EMBL" id="MDJ1651459.1"/>
    </source>
</evidence>
<feature type="domain" description="DUF4143" evidence="1">
    <location>
        <begin position="14"/>
        <end position="165"/>
    </location>
</feature>